<accession>A0A0B0H6K8</accession>
<dbReference type="PROSITE" id="PS50043">
    <property type="entry name" value="HTH_LUXR_2"/>
    <property type="match status" value="1"/>
</dbReference>
<dbReference type="eggNOG" id="COG2197">
    <property type="taxonomic scope" value="Bacteria"/>
</dbReference>
<evidence type="ECO:0000259" key="4">
    <source>
        <dbReference type="PROSITE" id="PS50110"/>
    </source>
</evidence>
<dbReference type="SMART" id="SM00421">
    <property type="entry name" value="HTH_LUXR"/>
    <property type="match status" value="1"/>
</dbReference>
<dbReference type="PANTHER" id="PTHR43214">
    <property type="entry name" value="TWO-COMPONENT RESPONSE REGULATOR"/>
    <property type="match status" value="1"/>
</dbReference>
<evidence type="ECO:0000313" key="7">
    <source>
        <dbReference type="Proteomes" id="UP000030856"/>
    </source>
</evidence>
<dbReference type="InterPro" id="IPR039420">
    <property type="entry name" value="WalR-like"/>
</dbReference>
<dbReference type="PATRIC" id="fig|2340.3.peg.332"/>
<dbReference type="SUPFAM" id="SSF46894">
    <property type="entry name" value="C-terminal effector domain of the bipartite response regulators"/>
    <property type="match status" value="1"/>
</dbReference>
<keyword evidence="7" id="KW-1185">Reference proteome</keyword>
<evidence type="ECO:0000313" key="5">
    <source>
        <dbReference type="EMBL" id="KHF25818.1"/>
    </source>
</evidence>
<dbReference type="SMART" id="SM00448">
    <property type="entry name" value="REC"/>
    <property type="match status" value="1"/>
</dbReference>
<sequence>MKQDETYLVVSIDDHPLYRKGIADLLDMDENLQMIGEAADGMQGLELVLETDPDIVLLDIDMKGTNGIETLKAIKSSNVETLVLMLTVSDNEDDIVAALRSGADGYLLKDMEPEDMLAAIHEAIDGKIAISKQLTQMLAYALRSDDDSIDDLASAGLTNRELEILKHIAKGESNKVIADNLDISAATVKVHVKHILKKLNLRSRVEAAVWLLNLADPDQLNVN</sequence>
<dbReference type="InterPro" id="IPR000792">
    <property type="entry name" value="Tscrpt_reg_LuxR_C"/>
</dbReference>
<dbReference type="STRING" id="2340.JV46_19580"/>
<organism evidence="5 7">
    <name type="scientific">Solemya velum gill symbiont</name>
    <dbReference type="NCBI Taxonomy" id="2340"/>
    <lineage>
        <taxon>Bacteria</taxon>
        <taxon>Pseudomonadati</taxon>
        <taxon>Pseudomonadota</taxon>
        <taxon>Gammaproteobacteria</taxon>
        <taxon>sulfur-oxidizing symbionts</taxon>
    </lineage>
</organism>
<protein>
    <submittedName>
        <fullName evidence="5 6">Response regulator</fullName>
    </submittedName>
</protein>
<dbReference type="Gene3D" id="3.40.50.2300">
    <property type="match status" value="1"/>
</dbReference>
<feature type="domain" description="Response regulatory" evidence="4">
    <location>
        <begin position="8"/>
        <end position="124"/>
    </location>
</feature>
<dbReference type="NCBIfam" id="NF007935">
    <property type="entry name" value="PRK10651.1"/>
    <property type="match status" value="1"/>
</dbReference>
<dbReference type="GO" id="GO:0006355">
    <property type="term" value="P:regulation of DNA-templated transcription"/>
    <property type="evidence" value="ECO:0007669"/>
    <property type="project" value="InterPro"/>
</dbReference>
<dbReference type="InterPro" id="IPR011006">
    <property type="entry name" value="CheY-like_superfamily"/>
</dbReference>
<keyword evidence="2" id="KW-0597">Phosphoprotein</keyword>
<dbReference type="PROSITE" id="PS50110">
    <property type="entry name" value="RESPONSE_REGULATORY"/>
    <property type="match status" value="1"/>
</dbReference>
<dbReference type="InterPro" id="IPR016032">
    <property type="entry name" value="Sig_transdc_resp-reg_C-effctor"/>
</dbReference>
<gene>
    <name evidence="6" type="ORF">BOV88_09455</name>
    <name evidence="5" type="ORF">JV46_19580</name>
</gene>
<dbReference type="PRINTS" id="PR00038">
    <property type="entry name" value="HTHLUXR"/>
</dbReference>
<evidence type="ECO:0000259" key="3">
    <source>
        <dbReference type="PROSITE" id="PS50043"/>
    </source>
</evidence>
<feature type="modified residue" description="4-aspartylphosphate" evidence="2">
    <location>
        <position position="59"/>
    </location>
</feature>
<dbReference type="InterPro" id="IPR001789">
    <property type="entry name" value="Sig_transdc_resp-reg_receiver"/>
</dbReference>
<dbReference type="Pfam" id="PF00196">
    <property type="entry name" value="GerE"/>
    <property type="match status" value="1"/>
</dbReference>
<dbReference type="CDD" id="cd06170">
    <property type="entry name" value="LuxR_C_like"/>
    <property type="match status" value="1"/>
</dbReference>
<dbReference type="GO" id="GO:0000160">
    <property type="term" value="P:phosphorelay signal transduction system"/>
    <property type="evidence" value="ECO:0007669"/>
    <property type="project" value="InterPro"/>
</dbReference>
<dbReference type="AlphaFoldDB" id="A0A0B0H6K8"/>
<evidence type="ECO:0000313" key="8">
    <source>
        <dbReference type="Proteomes" id="UP000190962"/>
    </source>
</evidence>
<dbReference type="GO" id="GO:0003677">
    <property type="term" value="F:DNA binding"/>
    <property type="evidence" value="ECO:0007669"/>
    <property type="project" value="UniProtKB-KW"/>
</dbReference>
<dbReference type="Proteomes" id="UP000030856">
    <property type="component" value="Unassembled WGS sequence"/>
</dbReference>
<dbReference type="Proteomes" id="UP000190962">
    <property type="component" value="Unassembled WGS sequence"/>
</dbReference>
<keyword evidence="1" id="KW-0238">DNA-binding</keyword>
<dbReference type="OrthoDB" id="9796655at2"/>
<proteinExistence type="predicted"/>
<name>A0A0B0H6K8_SOVGS</name>
<evidence type="ECO:0000313" key="6">
    <source>
        <dbReference type="EMBL" id="OOY34523.1"/>
    </source>
</evidence>
<evidence type="ECO:0000256" key="2">
    <source>
        <dbReference type="PROSITE-ProRule" id="PRU00169"/>
    </source>
</evidence>
<feature type="domain" description="HTH luxR-type" evidence="3">
    <location>
        <begin position="150"/>
        <end position="215"/>
    </location>
</feature>
<dbReference type="PROSITE" id="PS00622">
    <property type="entry name" value="HTH_LUXR_1"/>
    <property type="match status" value="1"/>
</dbReference>
<dbReference type="RefSeq" id="WP_043115501.1">
    <property type="nucleotide sequence ID" value="NZ_JRAA01000001.1"/>
</dbReference>
<dbReference type="Pfam" id="PF00072">
    <property type="entry name" value="Response_reg"/>
    <property type="match status" value="1"/>
</dbReference>
<dbReference type="EMBL" id="JRAA01000001">
    <property type="protein sequence ID" value="KHF25818.1"/>
    <property type="molecule type" value="Genomic_DNA"/>
</dbReference>
<comment type="caution">
    <text evidence="5">The sequence shown here is derived from an EMBL/GenBank/DDBJ whole genome shotgun (WGS) entry which is preliminary data.</text>
</comment>
<dbReference type="PANTHER" id="PTHR43214:SF38">
    <property type="entry name" value="NITRATE_NITRITE RESPONSE REGULATOR PROTEIN NARL"/>
    <property type="match status" value="1"/>
</dbReference>
<evidence type="ECO:0000256" key="1">
    <source>
        <dbReference type="ARBA" id="ARBA00023125"/>
    </source>
</evidence>
<reference evidence="6 8" key="2">
    <citation type="submission" date="2016-11" db="EMBL/GenBank/DDBJ databases">
        <title>Mixed transmission modes and dynamic genome evolution in an obligate animal-bacterial symbiosis.</title>
        <authorList>
            <person name="Russell S.L."/>
            <person name="Corbett-Detig R.B."/>
            <person name="Cavanaugh C.M."/>
        </authorList>
    </citation>
    <scope>NUCLEOTIDE SEQUENCE [LARGE SCALE GENOMIC DNA]</scope>
    <source>
        <strain evidence="6">MA-KB16</strain>
    </source>
</reference>
<dbReference type="EMBL" id="MPNX01000014">
    <property type="protein sequence ID" value="OOY34523.1"/>
    <property type="molecule type" value="Genomic_DNA"/>
</dbReference>
<dbReference type="SUPFAM" id="SSF52172">
    <property type="entry name" value="CheY-like"/>
    <property type="match status" value="1"/>
</dbReference>
<reference evidence="5 7" key="1">
    <citation type="journal article" date="2014" name="BMC Genomics">
        <title>The genome of the intracellular bacterium of the coastal bivalve, Solemya velum: a blueprint for thriving in and out of symbiosis.</title>
        <authorList>
            <person name="Dmytrenko O."/>
            <person name="Russell S.L."/>
            <person name="Loo W.T."/>
            <person name="Fontanez K.M."/>
            <person name="Liao L."/>
            <person name="Roeselers G."/>
            <person name="Sharma R."/>
            <person name="Stewart F.J."/>
            <person name="Newton I.L."/>
            <person name="Woyke T."/>
            <person name="Wu D."/>
            <person name="Lang J.M."/>
            <person name="Eisen J.A."/>
            <person name="Cavanaugh C.M."/>
        </authorList>
    </citation>
    <scope>NUCLEOTIDE SEQUENCE [LARGE SCALE GENOMIC DNA]</scope>
    <source>
        <strain evidence="5 7">WH</strain>
    </source>
</reference>